<protein>
    <submittedName>
        <fullName evidence="3">NUDIX hydrolase</fullName>
    </submittedName>
</protein>
<sequence length="237" mass="25925">MSTLDRAHAVLRVTADLVILTVRKGAMHVLVIERGNEPFHGMLALPGGFLRADETLEEAAGRELAEETGLDGGRLYLEQLRSYSDMERDPRGRVVTVAYLALAPDLPIPTAGTDARAARWEPVEKIMAAGLAFDHGRILADAIERARAKLEYTTLATAFCGDSFTVSELQDVYEAVWGVSLDRRNFNRKVTHAAGFIEPTGQKRQSAAGRPAVLYRRGPAATLSPPMLRATIDRNVD</sequence>
<dbReference type="CDD" id="cd18873">
    <property type="entry name" value="NUDIX_NadM_like"/>
    <property type="match status" value="1"/>
</dbReference>
<dbReference type="Proteomes" id="UP000251891">
    <property type="component" value="Unassembled WGS sequence"/>
</dbReference>
<dbReference type="Gene3D" id="1.10.10.10">
    <property type="entry name" value="Winged helix-like DNA-binding domain superfamily/Winged helix DNA-binding domain"/>
    <property type="match status" value="1"/>
</dbReference>
<evidence type="ECO:0000256" key="1">
    <source>
        <dbReference type="ARBA" id="ARBA00022801"/>
    </source>
</evidence>
<evidence type="ECO:0000313" key="3">
    <source>
        <dbReference type="EMBL" id="RAY16334.1"/>
    </source>
</evidence>
<name>A0A365HB10_9ACTN</name>
<accession>A0A365HB10</accession>
<keyword evidence="4" id="KW-1185">Reference proteome</keyword>
<dbReference type="PANTHER" id="PTHR43736:SF4">
    <property type="entry name" value="SLR1690 PROTEIN"/>
    <property type="match status" value="1"/>
</dbReference>
<dbReference type="PROSITE" id="PS51462">
    <property type="entry name" value="NUDIX"/>
    <property type="match status" value="1"/>
</dbReference>
<dbReference type="SUPFAM" id="SSF46785">
    <property type="entry name" value="Winged helix' DNA-binding domain"/>
    <property type="match status" value="1"/>
</dbReference>
<dbReference type="PANTHER" id="PTHR43736">
    <property type="entry name" value="ADP-RIBOSE PYROPHOSPHATASE"/>
    <property type="match status" value="1"/>
</dbReference>
<dbReference type="EMBL" id="QLYX01000002">
    <property type="protein sequence ID" value="RAY16334.1"/>
    <property type="molecule type" value="Genomic_DNA"/>
</dbReference>
<dbReference type="GO" id="GO:0016787">
    <property type="term" value="F:hydrolase activity"/>
    <property type="evidence" value="ECO:0007669"/>
    <property type="project" value="UniProtKB-KW"/>
</dbReference>
<proteinExistence type="predicted"/>
<reference evidence="3 4" key="1">
    <citation type="submission" date="2018-06" db="EMBL/GenBank/DDBJ databases">
        <title>Actinomadura craniellae sp. nov. isolated from marine sponge Craniella sp.</title>
        <authorList>
            <person name="Li L."/>
            <person name="Xu Q.H."/>
            <person name="Lin H.W."/>
            <person name="Lu Y.H."/>
        </authorList>
    </citation>
    <scope>NUCLEOTIDE SEQUENCE [LARGE SCALE GENOMIC DNA]</scope>
    <source>
        <strain evidence="3 4">LHW63021</strain>
    </source>
</reference>
<gene>
    <name evidence="3" type="ORF">DPM19_05475</name>
</gene>
<dbReference type="InterPro" id="IPR000086">
    <property type="entry name" value="NUDIX_hydrolase_dom"/>
</dbReference>
<comment type="caution">
    <text evidence="3">The sequence shown here is derived from an EMBL/GenBank/DDBJ whole genome shotgun (WGS) entry which is preliminary data.</text>
</comment>
<dbReference type="InterPro" id="IPR015797">
    <property type="entry name" value="NUDIX_hydrolase-like_dom_sf"/>
</dbReference>
<dbReference type="InterPro" id="IPR036390">
    <property type="entry name" value="WH_DNA-bd_sf"/>
</dbReference>
<dbReference type="Gene3D" id="3.90.79.10">
    <property type="entry name" value="Nucleoside Triphosphate Pyrophosphohydrolase"/>
    <property type="match status" value="1"/>
</dbReference>
<dbReference type="InterPro" id="IPR036388">
    <property type="entry name" value="WH-like_DNA-bd_sf"/>
</dbReference>
<dbReference type="InterPro" id="IPR020084">
    <property type="entry name" value="NUDIX_hydrolase_CS"/>
</dbReference>
<dbReference type="AlphaFoldDB" id="A0A365HB10"/>
<dbReference type="SUPFAM" id="SSF55811">
    <property type="entry name" value="Nudix"/>
    <property type="match status" value="1"/>
</dbReference>
<dbReference type="PROSITE" id="PS00893">
    <property type="entry name" value="NUDIX_BOX"/>
    <property type="match status" value="1"/>
</dbReference>
<organism evidence="3 4">
    <name type="scientific">Actinomadura craniellae</name>
    <dbReference type="NCBI Taxonomy" id="2231787"/>
    <lineage>
        <taxon>Bacteria</taxon>
        <taxon>Bacillati</taxon>
        <taxon>Actinomycetota</taxon>
        <taxon>Actinomycetes</taxon>
        <taxon>Streptosporangiales</taxon>
        <taxon>Thermomonosporaceae</taxon>
        <taxon>Actinomadura</taxon>
    </lineage>
</organism>
<evidence type="ECO:0000259" key="2">
    <source>
        <dbReference type="PROSITE" id="PS51462"/>
    </source>
</evidence>
<dbReference type="RefSeq" id="WP_111863673.1">
    <property type="nucleotide sequence ID" value="NZ_QLYX01000002.1"/>
</dbReference>
<dbReference type="Pfam" id="PF00293">
    <property type="entry name" value="NUDIX"/>
    <property type="match status" value="1"/>
</dbReference>
<dbReference type="Pfam" id="PF21906">
    <property type="entry name" value="WHD_NrtR"/>
    <property type="match status" value="1"/>
</dbReference>
<evidence type="ECO:0000313" key="4">
    <source>
        <dbReference type="Proteomes" id="UP000251891"/>
    </source>
</evidence>
<dbReference type="InterPro" id="IPR054105">
    <property type="entry name" value="WHD_NrtR"/>
</dbReference>
<keyword evidence="1 3" id="KW-0378">Hydrolase</keyword>
<feature type="domain" description="Nudix hydrolase" evidence="2">
    <location>
        <begin position="11"/>
        <end position="153"/>
    </location>
</feature>
<dbReference type="OrthoDB" id="9786141at2"/>